<feature type="transmembrane region" description="Helical" evidence="1">
    <location>
        <begin position="46"/>
        <end position="66"/>
    </location>
</feature>
<feature type="transmembrane region" description="Helical" evidence="1">
    <location>
        <begin position="78"/>
        <end position="103"/>
    </location>
</feature>
<dbReference type="OrthoDB" id="9790504at2"/>
<dbReference type="EMBL" id="CP015405">
    <property type="protein sequence ID" value="ANU77106.1"/>
    <property type="molecule type" value="Genomic_DNA"/>
</dbReference>
<sequence length="138" mass="14790">MWFSELIAAIIGLSGGMVVATALAAFIIGLGIIPRYAGVTHTGHNLLLYEDALILGTFLGNIFYLYQFHLPLGQWGLAVIGIFFGMFLGSWIIALGEVVNVFAIMARRVGLTKGVGLVVLSIAIGKTLASLIQFFIMT</sequence>
<organism evidence="2 3">
    <name type="scientific">Blautia pseudococcoides</name>
    <dbReference type="NCBI Taxonomy" id="1796616"/>
    <lineage>
        <taxon>Bacteria</taxon>
        <taxon>Bacillati</taxon>
        <taxon>Bacillota</taxon>
        <taxon>Clostridia</taxon>
        <taxon>Lachnospirales</taxon>
        <taxon>Lachnospiraceae</taxon>
        <taxon>Blautia</taxon>
    </lineage>
</organism>
<name>A0A1C7IBQ4_9FIRM</name>
<feature type="transmembrane region" description="Helical" evidence="1">
    <location>
        <begin position="115"/>
        <end position="136"/>
    </location>
</feature>
<reference evidence="2" key="1">
    <citation type="submission" date="2017-04" db="EMBL/GenBank/DDBJ databases">
        <title>Complete Genome Sequences of Twelve Strains of a Stable Defined Moderately Diverse Mouse Microbiota 2 (sDMDMm2).</title>
        <authorList>
            <person name="Uchimura Y."/>
            <person name="Wyss M."/>
            <person name="Brugiroux S."/>
            <person name="Limenitakis J.P."/>
            <person name="Stecher B."/>
            <person name="McCoy K.D."/>
            <person name="Macpherson A.J."/>
        </authorList>
    </citation>
    <scope>NUCLEOTIDE SEQUENCE</scope>
    <source>
        <strain evidence="2">YL58</strain>
    </source>
</reference>
<evidence type="ECO:0000313" key="2">
    <source>
        <dbReference type="EMBL" id="ANU77106.1"/>
    </source>
</evidence>
<dbReference type="STRING" id="1796616.A4V09_15865"/>
<dbReference type="Pfam" id="PF13782">
    <property type="entry name" value="SpoVAB"/>
    <property type="match status" value="1"/>
</dbReference>
<dbReference type="RefSeq" id="WP_065543237.1">
    <property type="nucleotide sequence ID" value="NZ_CP015405.2"/>
</dbReference>
<accession>A0A1C7IBQ4</accession>
<dbReference type="AlphaFoldDB" id="A0A1C7IBQ4"/>
<evidence type="ECO:0000313" key="3">
    <source>
        <dbReference type="Proteomes" id="UP000092574"/>
    </source>
</evidence>
<feature type="transmembrane region" description="Helical" evidence="1">
    <location>
        <begin position="6"/>
        <end position="34"/>
    </location>
</feature>
<keyword evidence="1" id="KW-0472">Membrane</keyword>
<gene>
    <name evidence="2" type="ORF">A4V09_15865</name>
</gene>
<keyword evidence="1" id="KW-1133">Transmembrane helix</keyword>
<keyword evidence="3" id="KW-1185">Reference proteome</keyword>
<protein>
    <submittedName>
        <fullName evidence="2">Stage V sporulation protein AB</fullName>
    </submittedName>
</protein>
<evidence type="ECO:0000256" key="1">
    <source>
        <dbReference type="SAM" id="Phobius"/>
    </source>
</evidence>
<dbReference type="Proteomes" id="UP000092574">
    <property type="component" value="Chromosome"/>
</dbReference>
<proteinExistence type="predicted"/>
<dbReference type="InterPro" id="IPR020144">
    <property type="entry name" value="SpoVAB"/>
</dbReference>
<dbReference type="KEGG" id="byl:A4V09_15865"/>
<keyword evidence="1" id="KW-0812">Transmembrane</keyword>